<dbReference type="Gramene" id="ERN17074">
    <property type="protein sequence ID" value="ERN17074"/>
    <property type="gene ID" value="AMTR_s00044p00072150"/>
</dbReference>
<evidence type="ECO:0000256" key="2">
    <source>
        <dbReference type="PROSITE-ProRule" id="PRU00708"/>
    </source>
</evidence>
<reference evidence="4" key="1">
    <citation type="journal article" date="2013" name="Science">
        <title>The Amborella genome and the evolution of flowering plants.</title>
        <authorList>
            <consortium name="Amborella Genome Project"/>
        </authorList>
    </citation>
    <scope>NUCLEOTIDE SEQUENCE [LARGE SCALE GENOMIC DNA]</scope>
</reference>
<dbReference type="EMBL" id="KI392384">
    <property type="protein sequence ID" value="ERN17074.1"/>
    <property type="molecule type" value="Genomic_DNA"/>
</dbReference>
<evidence type="ECO:0000313" key="3">
    <source>
        <dbReference type="EMBL" id="ERN17074.1"/>
    </source>
</evidence>
<dbReference type="InterPro" id="IPR011990">
    <property type="entry name" value="TPR-like_helical_dom_sf"/>
</dbReference>
<evidence type="ECO:0000313" key="4">
    <source>
        <dbReference type="Proteomes" id="UP000017836"/>
    </source>
</evidence>
<feature type="repeat" description="PPR" evidence="2">
    <location>
        <begin position="80"/>
        <end position="114"/>
    </location>
</feature>
<dbReference type="PROSITE" id="PS51375">
    <property type="entry name" value="PPR"/>
    <property type="match status" value="1"/>
</dbReference>
<keyword evidence="4" id="KW-1185">Reference proteome</keyword>
<dbReference type="OMA" id="HAGLICY"/>
<dbReference type="Proteomes" id="UP000017836">
    <property type="component" value="Unassembled WGS sequence"/>
</dbReference>
<evidence type="ECO:0008006" key="5">
    <source>
        <dbReference type="Google" id="ProtNLM"/>
    </source>
</evidence>
<dbReference type="InterPro" id="IPR002885">
    <property type="entry name" value="PPR_rpt"/>
</dbReference>
<proteinExistence type="predicted"/>
<protein>
    <recommendedName>
        <fullName evidence="5">Pentacotripeptide-repeat region of PRORP domain-containing protein</fullName>
    </recommendedName>
</protein>
<evidence type="ECO:0000256" key="1">
    <source>
        <dbReference type="ARBA" id="ARBA00022737"/>
    </source>
</evidence>
<name>U5D3S4_AMBTC</name>
<dbReference type="GO" id="GO:0009451">
    <property type="term" value="P:RNA modification"/>
    <property type="evidence" value="ECO:0007669"/>
    <property type="project" value="InterPro"/>
</dbReference>
<gene>
    <name evidence="3" type="ORF">AMTR_s00044p00072150</name>
</gene>
<dbReference type="InterPro" id="IPR046960">
    <property type="entry name" value="PPR_At4g14850-like_plant"/>
</dbReference>
<dbReference type="Gene3D" id="1.25.40.10">
    <property type="entry name" value="Tetratricopeptide repeat domain"/>
    <property type="match status" value="1"/>
</dbReference>
<sequence length="181" mass="20319">MNGGPRALSATFNRMHHIALHLLYSSNQTVTTLFTLKQLHVYLLKAQLHHLHSKFLLHCSKLLINPSYASSFFTQIPTPNSFEFNTIIRILQTSGEPQQALSIFRRMHDENVQFDHFTLPFMARACVELSNLGLGQVVHGQAARLGLDADVFVQTSLIELYMGCECVPEARQGYGGCMSIV</sequence>
<accession>U5D3S4</accession>
<dbReference type="eggNOG" id="KOG4197">
    <property type="taxonomic scope" value="Eukaryota"/>
</dbReference>
<dbReference type="GO" id="GO:0003723">
    <property type="term" value="F:RNA binding"/>
    <property type="evidence" value="ECO:0007669"/>
    <property type="project" value="InterPro"/>
</dbReference>
<dbReference type="PANTHER" id="PTHR47926">
    <property type="entry name" value="PENTATRICOPEPTIDE REPEAT-CONTAINING PROTEIN"/>
    <property type="match status" value="1"/>
</dbReference>
<keyword evidence="1" id="KW-0677">Repeat</keyword>
<dbReference type="HOGENOM" id="CLU_1490968_0_0_1"/>
<organism evidence="3 4">
    <name type="scientific">Amborella trichopoda</name>
    <dbReference type="NCBI Taxonomy" id="13333"/>
    <lineage>
        <taxon>Eukaryota</taxon>
        <taxon>Viridiplantae</taxon>
        <taxon>Streptophyta</taxon>
        <taxon>Embryophyta</taxon>
        <taxon>Tracheophyta</taxon>
        <taxon>Spermatophyta</taxon>
        <taxon>Magnoliopsida</taxon>
        <taxon>Amborellales</taxon>
        <taxon>Amborellaceae</taxon>
        <taxon>Amborella</taxon>
    </lineage>
</organism>
<dbReference type="AlphaFoldDB" id="U5D3S4"/>